<evidence type="ECO:0000313" key="3">
    <source>
        <dbReference type="Proteomes" id="UP001321486"/>
    </source>
</evidence>
<geneLocation type="plasmid" evidence="2 3">
    <name>pNBRC108728a</name>
</geneLocation>
<sequence length="136" mass="15106">MAEPSMDFDIEPAGDRHEPAPPTPDEQRAIDAHSRCDDCGGIGHISTMYFDGRETTEPCSNPLHAAIVRWARTLTSPPPRVTPTGELTIMSHESTGFCFCGAFHGDLDRWEPWDWQAWWERFGDTETAAAETAGSQ</sequence>
<gene>
    <name evidence="2" type="ORF">GCM10025867_46150</name>
</gene>
<accession>A0ABM8GV82</accession>
<keyword evidence="2" id="KW-0614">Plasmid</keyword>
<feature type="compositionally biased region" description="Basic and acidic residues" evidence="1">
    <location>
        <begin position="13"/>
        <end position="30"/>
    </location>
</feature>
<keyword evidence="3" id="KW-1185">Reference proteome</keyword>
<proteinExistence type="predicted"/>
<evidence type="ECO:0000256" key="1">
    <source>
        <dbReference type="SAM" id="MobiDB-lite"/>
    </source>
</evidence>
<protein>
    <submittedName>
        <fullName evidence="2">Uncharacterized protein</fullName>
    </submittedName>
</protein>
<evidence type="ECO:0000313" key="2">
    <source>
        <dbReference type="EMBL" id="BDZ52374.1"/>
    </source>
</evidence>
<name>A0ABM8GV82_9MICO</name>
<reference evidence="3" key="1">
    <citation type="journal article" date="2019" name="Int. J. Syst. Evol. Microbiol.">
        <title>The Global Catalogue of Microorganisms (GCM) 10K type strain sequencing project: providing services to taxonomists for standard genome sequencing and annotation.</title>
        <authorList>
            <consortium name="The Broad Institute Genomics Platform"/>
            <consortium name="The Broad Institute Genome Sequencing Center for Infectious Disease"/>
            <person name="Wu L."/>
            <person name="Ma J."/>
        </authorList>
    </citation>
    <scope>NUCLEOTIDE SEQUENCE [LARGE SCALE GENOMIC DNA]</scope>
    <source>
        <strain evidence="3">NBRC 108728</strain>
    </source>
</reference>
<feature type="compositionally biased region" description="Acidic residues" evidence="1">
    <location>
        <begin position="1"/>
        <end position="12"/>
    </location>
</feature>
<dbReference type="Proteomes" id="UP001321486">
    <property type="component" value="Plasmid pNBRC108728a"/>
</dbReference>
<feature type="region of interest" description="Disordered" evidence="1">
    <location>
        <begin position="1"/>
        <end position="30"/>
    </location>
</feature>
<dbReference type="EMBL" id="AP027733">
    <property type="protein sequence ID" value="BDZ52374.1"/>
    <property type="molecule type" value="Genomic_DNA"/>
</dbReference>
<organism evidence="2 3">
    <name type="scientific">Frondihabitans sucicola</name>
    <dbReference type="NCBI Taxonomy" id="1268041"/>
    <lineage>
        <taxon>Bacteria</taxon>
        <taxon>Bacillati</taxon>
        <taxon>Actinomycetota</taxon>
        <taxon>Actinomycetes</taxon>
        <taxon>Micrococcales</taxon>
        <taxon>Microbacteriaceae</taxon>
        <taxon>Frondihabitans</taxon>
    </lineage>
</organism>
<dbReference type="RefSeq" id="WP_286347232.1">
    <property type="nucleotide sequence ID" value="NZ_AP027733.1"/>
</dbReference>